<sequence length="195" mass="21943">MGRWGMRFFEGDQDIEIALEINKALSGIADLDLCRYLQIDRSNICDPPELTAYQATDDYKRQLEDKAQKCRSTLNSGIGEELFKIFRKREKESNGKYRVLVVGAIMMRAGAVIKDDDFNHLRDLVPEIPCRDGLKPILRNNPGQPSMLAMIMASVDADDQGFRYPGKVQFLAALENYKPGVCRSFDEPRSGSGSS</sequence>
<evidence type="ECO:0000313" key="1">
    <source>
        <dbReference type="EMBL" id="KAL1862934.1"/>
    </source>
</evidence>
<dbReference type="Proteomes" id="UP001583177">
    <property type="component" value="Unassembled WGS sequence"/>
</dbReference>
<proteinExistence type="predicted"/>
<protein>
    <submittedName>
        <fullName evidence="1">Uncharacterized protein</fullName>
    </submittedName>
</protein>
<accession>A0ABR3WJ75</accession>
<gene>
    <name evidence="1" type="ORF">Daus18300_008265</name>
</gene>
<organism evidence="1 2">
    <name type="scientific">Diaporthe australafricana</name>
    <dbReference type="NCBI Taxonomy" id="127596"/>
    <lineage>
        <taxon>Eukaryota</taxon>
        <taxon>Fungi</taxon>
        <taxon>Dikarya</taxon>
        <taxon>Ascomycota</taxon>
        <taxon>Pezizomycotina</taxon>
        <taxon>Sordariomycetes</taxon>
        <taxon>Sordariomycetidae</taxon>
        <taxon>Diaporthales</taxon>
        <taxon>Diaporthaceae</taxon>
        <taxon>Diaporthe</taxon>
    </lineage>
</organism>
<name>A0ABR3WJ75_9PEZI</name>
<keyword evidence="2" id="KW-1185">Reference proteome</keyword>
<evidence type="ECO:0000313" key="2">
    <source>
        <dbReference type="Proteomes" id="UP001583177"/>
    </source>
</evidence>
<reference evidence="1 2" key="1">
    <citation type="journal article" date="2024" name="IMA Fungus">
        <title>IMA Genome - F19 : A genome assembly and annotation guide to empower mycologists, including annotated draft genome sequences of Ceratocystis pirilliformis, Diaporthe australafricana, Fusarium ophioides, Paecilomyces lecythidis, and Sporothrix stenoceras.</title>
        <authorList>
            <person name="Aylward J."/>
            <person name="Wilson A.M."/>
            <person name="Visagie C.M."/>
            <person name="Spraker J."/>
            <person name="Barnes I."/>
            <person name="Buitendag C."/>
            <person name="Ceriani C."/>
            <person name="Del Mar Angel L."/>
            <person name="du Plessis D."/>
            <person name="Fuchs T."/>
            <person name="Gasser K."/>
            <person name="Kramer D."/>
            <person name="Li W."/>
            <person name="Munsamy K."/>
            <person name="Piso A."/>
            <person name="Price J.L."/>
            <person name="Sonnekus B."/>
            <person name="Thomas C."/>
            <person name="van der Nest A."/>
            <person name="van Dijk A."/>
            <person name="van Heerden A."/>
            <person name="van Vuuren N."/>
            <person name="Yilmaz N."/>
            <person name="Duong T.A."/>
            <person name="van der Merwe N.A."/>
            <person name="Wingfield M.J."/>
            <person name="Wingfield B.D."/>
        </authorList>
    </citation>
    <scope>NUCLEOTIDE SEQUENCE [LARGE SCALE GENOMIC DNA]</scope>
    <source>
        <strain evidence="1 2">CMW 18300</strain>
    </source>
</reference>
<comment type="caution">
    <text evidence="1">The sequence shown here is derived from an EMBL/GenBank/DDBJ whole genome shotgun (WGS) entry which is preliminary data.</text>
</comment>
<dbReference type="EMBL" id="JAWRVE010000076">
    <property type="protein sequence ID" value="KAL1862934.1"/>
    <property type="molecule type" value="Genomic_DNA"/>
</dbReference>